<dbReference type="InterPro" id="IPR001000">
    <property type="entry name" value="GH10_dom"/>
</dbReference>
<dbReference type="Proteomes" id="UP000293347">
    <property type="component" value="Unassembled WGS sequence"/>
</dbReference>
<dbReference type="Gene3D" id="3.20.20.80">
    <property type="entry name" value="Glycosidases"/>
    <property type="match status" value="1"/>
</dbReference>
<name>A0A4R0NRW3_9SPHI</name>
<proteinExistence type="inferred from homology"/>
<evidence type="ECO:0000256" key="6">
    <source>
        <dbReference type="RuleBase" id="RU361174"/>
    </source>
</evidence>
<dbReference type="InterPro" id="IPR031158">
    <property type="entry name" value="GH10_AS"/>
</dbReference>
<comment type="similarity">
    <text evidence="6">Belongs to the glycosyl hydrolase 10 (cellulase F) family.</text>
</comment>
<keyword evidence="9" id="KW-0858">Xylan degradation</keyword>
<dbReference type="PROSITE" id="PS00591">
    <property type="entry name" value="GH10_1"/>
    <property type="match status" value="1"/>
</dbReference>
<sequence>MTQLINIKIRIVVICLLAAYLPGNLTAQQKSEDKKGLKDYYKNFFPIGVAVTPRQLNDPAQRAFILKHFNSLTAENAMKMAPIHPEENRYNWEGADAIVAFAQENGLKVRGHTLCWHTQAPRWMFLNQDGGQATKEQLLNRLKEHIYAVVGRYKGKIYAWDVVNEAIADNPREFLRNSLWYKICGEDFITKAFEYAHQADPNAILFYNDYNTEYPEKRARIYRLLKKLKDNGVPVHAVGLQGHWSVKDPSEEMLTTAIQQYASIGLKVQVTELDVSIYTDGNIPENAGTAGLTGFTPELQKLQAEQYGKFFNVFRQQKDKLTGVTFWNLSDRNSWLDNFPVRGRKNYPLLFDADLQPKKAYWNVIEF</sequence>
<feature type="domain" description="GH10" evidence="8">
    <location>
        <begin position="31"/>
        <end position="367"/>
    </location>
</feature>
<reference evidence="9 10" key="1">
    <citation type="submission" date="2019-02" db="EMBL/GenBank/DDBJ databases">
        <title>Pedobacter sp. RP-1-14 sp. nov., isolated from Arctic soil.</title>
        <authorList>
            <person name="Dahal R.H."/>
        </authorList>
    </citation>
    <scope>NUCLEOTIDE SEQUENCE [LARGE SCALE GENOMIC DNA]</scope>
    <source>
        <strain evidence="9 10">RP-1-14</strain>
    </source>
</reference>
<evidence type="ECO:0000256" key="7">
    <source>
        <dbReference type="SAM" id="SignalP"/>
    </source>
</evidence>
<accession>A0A4R0NRW3</accession>
<dbReference type="Pfam" id="PF00331">
    <property type="entry name" value="Glyco_hydro_10"/>
    <property type="match status" value="1"/>
</dbReference>
<gene>
    <name evidence="9" type="ORF">EZ437_02400</name>
</gene>
<feature type="signal peptide" evidence="7">
    <location>
        <begin position="1"/>
        <end position="27"/>
    </location>
</feature>
<dbReference type="EC" id="3.2.1.8" evidence="6"/>
<dbReference type="InterPro" id="IPR017853">
    <property type="entry name" value="GH"/>
</dbReference>
<evidence type="ECO:0000256" key="4">
    <source>
        <dbReference type="ARBA" id="ARBA00023326"/>
    </source>
</evidence>
<evidence type="ECO:0000256" key="2">
    <source>
        <dbReference type="ARBA" id="ARBA00023277"/>
    </source>
</evidence>
<protein>
    <recommendedName>
        <fullName evidence="6">Beta-xylanase</fullName>
        <ecNumber evidence="6">3.2.1.8</ecNumber>
    </recommendedName>
</protein>
<dbReference type="InterPro" id="IPR044846">
    <property type="entry name" value="GH10"/>
</dbReference>
<dbReference type="OrthoDB" id="1032269at2"/>
<dbReference type="GO" id="GO:0031176">
    <property type="term" value="F:endo-1,4-beta-xylanase activity"/>
    <property type="evidence" value="ECO:0007669"/>
    <property type="project" value="UniProtKB-EC"/>
</dbReference>
<keyword evidence="2 6" id="KW-0119">Carbohydrate metabolism</keyword>
<comment type="catalytic activity">
    <reaction evidence="6">
        <text>Endohydrolysis of (1-&gt;4)-beta-D-xylosidic linkages in xylans.</text>
        <dbReference type="EC" id="3.2.1.8"/>
    </reaction>
</comment>
<dbReference type="AlphaFoldDB" id="A0A4R0NRW3"/>
<comment type="caution">
    <text evidence="9">The sequence shown here is derived from an EMBL/GenBank/DDBJ whole genome shotgun (WGS) entry which is preliminary data.</text>
</comment>
<keyword evidence="7" id="KW-0732">Signal</keyword>
<evidence type="ECO:0000313" key="9">
    <source>
        <dbReference type="EMBL" id="TCD02859.1"/>
    </source>
</evidence>
<dbReference type="PRINTS" id="PR00134">
    <property type="entry name" value="GLHYDRLASE10"/>
</dbReference>
<keyword evidence="3 6" id="KW-0326">Glycosidase</keyword>
<dbReference type="PANTHER" id="PTHR31490">
    <property type="entry name" value="GLYCOSYL HYDROLASE"/>
    <property type="match status" value="1"/>
</dbReference>
<dbReference type="SMART" id="SM00633">
    <property type="entry name" value="Glyco_10"/>
    <property type="match status" value="1"/>
</dbReference>
<dbReference type="PANTHER" id="PTHR31490:SF90">
    <property type="entry name" value="ENDO-1,4-BETA-XYLANASE A"/>
    <property type="match status" value="1"/>
</dbReference>
<feature type="chain" id="PRO_5020328686" description="Beta-xylanase" evidence="7">
    <location>
        <begin position="28"/>
        <end position="367"/>
    </location>
</feature>
<dbReference type="SUPFAM" id="SSF51445">
    <property type="entry name" value="(Trans)glycosidases"/>
    <property type="match status" value="1"/>
</dbReference>
<keyword evidence="4 6" id="KW-0624">Polysaccharide degradation</keyword>
<keyword evidence="1 6" id="KW-0378">Hydrolase</keyword>
<dbReference type="EMBL" id="SJSL01000001">
    <property type="protein sequence ID" value="TCD02859.1"/>
    <property type="molecule type" value="Genomic_DNA"/>
</dbReference>
<dbReference type="PROSITE" id="PS51760">
    <property type="entry name" value="GH10_2"/>
    <property type="match status" value="1"/>
</dbReference>
<evidence type="ECO:0000256" key="5">
    <source>
        <dbReference type="PROSITE-ProRule" id="PRU10061"/>
    </source>
</evidence>
<dbReference type="GO" id="GO:0045493">
    <property type="term" value="P:xylan catabolic process"/>
    <property type="evidence" value="ECO:0007669"/>
    <property type="project" value="UniProtKB-KW"/>
</dbReference>
<evidence type="ECO:0000313" key="10">
    <source>
        <dbReference type="Proteomes" id="UP000293347"/>
    </source>
</evidence>
<dbReference type="RefSeq" id="WP_131592890.1">
    <property type="nucleotide sequence ID" value="NZ_SJSL01000001.1"/>
</dbReference>
<evidence type="ECO:0000256" key="1">
    <source>
        <dbReference type="ARBA" id="ARBA00022801"/>
    </source>
</evidence>
<evidence type="ECO:0000256" key="3">
    <source>
        <dbReference type="ARBA" id="ARBA00023295"/>
    </source>
</evidence>
<keyword evidence="10" id="KW-1185">Reference proteome</keyword>
<organism evidence="9 10">
    <name type="scientific">Pedobacter psychroterrae</name>
    <dbReference type="NCBI Taxonomy" id="2530453"/>
    <lineage>
        <taxon>Bacteria</taxon>
        <taxon>Pseudomonadati</taxon>
        <taxon>Bacteroidota</taxon>
        <taxon>Sphingobacteriia</taxon>
        <taxon>Sphingobacteriales</taxon>
        <taxon>Sphingobacteriaceae</taxon>
        <taxon>Pedobacter</taxon>
    </lineage>
</organism>
<evidence type="ECO:0000259" key="8">
    <source>
        <dbReference type="PROSITE" id="PS51760"/>
    </source>
</evidence>
<feature type="active site" description="Nucleophile" evidence="5">
    <location>
        <position position="272"/>
    </location>
</feature>